<dbReference type="Gene3D" id="3.40.50.1000">
    <property type="entry name" value="HAD superfamily/HAD-like"/>
    <property type="match status" value="2"/>
</dbReference>
<dbReference type="InterPro" id="IPR000424">
    <property type="entry name" value="Primosome_PriB/ssb"/>
</dbReference>
<accession>A0A9Q0C0F7</accession>
<dbReference type="InterPro" id="IPR012340">
    <property type="entry name" value="NA-bd_OB-fold"/>
</dbReference>
<dbReference type="PANTHER" id="PTHR19288:SF95">
    <property type="entry name" value="D-GLYCEROL 3-PHOSPHATE PHOSPHATASE"/>
    <property type="match status" value="1"/>
</dbReference>
<dbReference type="PANTHER" id="PTHR19288">
    <property type="entry name" value="4-NITROPHENYLPHOSPHATASE-RELATED"/>
    <property type="match status" value="1"/>
</dbReference>
<evidence type="ECO:0000313" key="3">
    <source>
        <dbReference type="EMBL" id="KAJ1684304.1"/>
    </source>
</evidence>
<evidence type="ECO:0000256" key="2">
    <source>
        <dbReference type="PROSITE-ProRule" id="PRU00252"/>
    </source>
</evidence>
<dbReference type="Pfam" id="PF13242">
    <property type="entry name" value="Hydrolase_like"/>
    <property type="match status" value="1"/>
</dbReference>
<keyword evidence="4" id="KW-1185">Reference proteome</keyword>
<dbReference type="PROSITE" id="PS50935">
    <property type="entry name" value="SSB"/>
    <property type="match status" value="1"/>
</dbReference>
<sequence length="441" mass="46583">MVATASDRVEHDEGEDRNEIVLRGRISAGPQERVLPSGARVVVCRLVVARGATVMTRGSRQRSDWVECAAWAGEQRRKLLRWEVGDVVEVSGALRRRHYRAGTAASSVVEVEALCEAHDTTVLDLDGVVYVGAEAVPGAPEHLRRARERGTHLAYVTNNASRTPGAVEDKLSGLGVPVAPGDVVTSAQAAARVLAEQLEPGARVFLIGGDGLETALVDAGLTPVTEVADEPQAVVQGFGPDMPWGRVVAGATLVRRGLPWVASNTDMTFPTQDGLGPGNGTLVRLIADFAEREPVVAGKPSPPLLQETQRRVGGQRPLMVGDRLDTDIAGALAVQWPSLLVLTGVTGLAELVAARPGERPTYLAEDLGGLLVAHPEPQRDGDAWVVGGWRAQVGDGRLRVDGDGTSGDWWRAVAASAWSALDEEGAAPDCSGLCPPEQGER</sequence>
<reference evidence="3" key="1">
    <citation type="journal article" date="2022" name="Cell">
        <title>Repeat-based holocentromeres influence genome architecture and karyotype evolution.</title>
        <authorList>
            <person name="Hofstatter P.G."/>
            <person name="Thangavel G."/>
            <person name="Lux T."/>
            <person name="Neumann P."/>
            <person name="Vondrak T."/>
            <person name="Novak P."/>
            <person name="Zhang M."/>
            <person name="Costa L."/>
            <person name="Castellani M."/>
            <person name="Scott A."/>
            <person name="Toegelov H."/>
            <person name="Fuchs J."/>
            <person name="Mata-Sucre Y."/>
            <person name="Dias Y."/>
            <person name="Vanzela A.L.L."/>
            <person name="Huettel B."/>
            <person name="Almeida C.C.S."/>
            <person name="Simkova H."/>
            <person name="Souza G."/>
            <person name="Pedrosa-Harand A."/>
            <person name="Macas J."/>
            <person name="Mayer K.F.X."/>
            <person name="Houben A."/>
            <person name="Marques A."/>
        </authorList>
    </citation>
    <scope>NUCLEOTIDE SEQUENCE</scope>
    <source>
        <strain evidence="3">RhyBre1mFocal</strain>
    </source>
</reference>
<comment type="caution">
    <text evidence="3">The sequence shown here is derived from an EMBL/GenBank/DDBJ whole genome shotgun (WGS) entry which is preliminary data.</text>
</comment>
<dbReference type="InterPro" id="IPR023214">
    <property type="entry name" value="HAD_sf"/>
</dbReference>
<dbReference type="GO" id="GO:0016791">
    <property type="term" value="F:phosphatase activity"/>
    <property type="evidence" value="ECO:0007669"/>
    <property type="project" value="TreeGrafter"/>
</dbReference>
<dbReference type="GO" id="GO:0005737">
    <property type="term" value="C:cytoplasm"/>
    <property type="evidence" value="ECO:0007669"/>
    <property type="project" value="TreeGrafter"/>
</dbReference>
<name>A0A9Q0C0F7_9POAL</name>
<dbReference type="SUPFAM" id="SSF56784">
    <property type="entry name" value="HAD-like"/>
    <property type="match status" value="1"/>
</dbReference>
<organism evidence="3 4">
    <name type="scientific">Rhynchospora breviuscula</name>
    <dbReference type="NCBI Taxonomy" id="2022672"/>
    <lineage>
        <taxon>Eukaryota</taxon>
        <taxon>Viridiplantae</taxon>
        <taxon>Streptophyta</taxon>
        <taxon>Embryophyta</taxon>
        <taxon>Tracheophyta</taxon>
        <taxon>Spermatophyta</taxon>
        <taxon>Magnoliopsida</taxon>
        <taxon>Liliopsida</taxon>
        <taxon>Poales</taxon>
        <taxon>Cyperaceae</taxon>
        <taxon>Cyperoideae</taxon>
        <taxon>Rhynchosporeae</taxon>
        <taxon>Rhynchospora</taxon>
    </lineage>
</organism>
<keyword evidence="1 2" id="KW-0238">DNA-binding</keyword>
<evidence type="ECO:0000313" key="4">
    <source>
        <dbReference type="Proteomes" id="UP001151287"/>
    </source>
</evidence>
<protein>
    <submittedName>
        <fullName evidence="3">Uncharacterized protein</fullName>
    </submittedName>
</protein>
<evidence type="ECO:0000256" key="1">
    <source>
        <dbReference type="ARBA" id="ARBA00023125"/>
    </source>
</evidence>
<dbReference type="Pfam" id="PF13344">
    <property type="entry name" value="Hydrolase_6"/>
    <property type="match status" value="1"/>
</dbReference>
<proteinExistence type="predicted"/>
<dbReference type="Pfam" id="PF00436">
    <property type="entry name" value="SSB"/>
    <property type="match status" value="1"/>
</dbReference>
<dbReference type="SUPFAM" id="SSF50249">
    <property type="entry name" value="Nucleic acid-binding proteins"/>
    <property type="match status" value="1"/>
</dbReference>
<dbReference type="NCBIfam" id="TIGR01460">
    <property type="entry name" value="HAD-SF-IIA"/>
    <property type="match status" value="1"/>
</dbReference>
<dbReference type="InterPro" id="IPR036412">
    <property type="entry name" value="HAD-like_sf"/>
</dbReference>
<dbReference type="OrthoDB" id="413953at2759"/>
<dbReference type="EMBL" id="JAMQYH010000041">
    <property type="protein sequence ID" value="KAJ1684304.1"/>
    <property type="molecule type" value="Genomic_DNA"/>
</dbReference>
<dbReference type="GO" id="GO:0003697">
    <property type="term" value="F:single-stranded DNA binding"/>
    <property type="evidence" value="ECO:0007669"/>
    <property type="project" value="InterPro"/>
</dbReference>
<dbReference type="Gene3D" id="2.40.50.140">
    <property type="entry name" value="Nucleic acid-binding proteins"/>
    <property type="match status" value="1"/>
</dbReference>
<dbReference type="Proteomes" id="UP001151287">
    <property type="component" value="Unassembled WGS sequence"/>
</dbReference>
<dbReference type="InterPro" id="IPR006357">
    <property type="entry name" value="HAD-SF_hydro_IIA"/>
</dbReference>
<dbReference type="AlphaFoldDB" id="A0A9Q0C0F7"/>
<gene>
    <name evidence="3" type="ORF">LUZ63_020597</name>
</gene>